<sequence length="1300" mass="144623">MEDSNSRVKRQAVRAFQAYNRPAMPAAPTGKLPPQALDLEAAVLGALMLEKDALTSVIDILKPKSFYKEAHQQIFQAILSLFDKTEPIDILTVTQELRAMGTLEMAGGPQYVAQLTYRIQSAANIETHARIITEHAIKRELIAIASNVHRDAYEDTMDVFNLLDQTEQALFEVSESNLRKNFDDMRSLMGKAIKELEEKSKQTGGLTGVTSGMVALDRVTSGWQKSDLVIIAARPAMGKCLGKGTKVLMYDGTLRNVEDVREGELLMGDDSTPRRVLGIARGRERMYWVRQNHAEDYRVNESHILSLKRSRNEGPHRHGEVLNITVREWLQKSDKFRSNYKGYKVPVEFTAQDVPLDPYFLGLWLGDGSSLNCRITSQDQEIVDYLHEYAAELDMQVTVGVVENRCNSYGITRGRQGGSLEQYSVQDELRQLGVLGDKHIPQVYLINSTENRLRLLAGLIDSDGHLNPASNGYEITQKNHRLARQIKFLADSLGFRTSIKKKRAVISSRGYESEVYRVRFNGGDLGHIPVRLARKKPLPWKSTHNWRMTGISVEFDQEDDYYGFEIDGNRLFLLQDMTVTHNTAFVLSCMRNAAVMDKKAVAFFSLEMSSIQLVNRLISAEAELDSEKIKKGNLADYEWQQLNHKIATLSNAPIFIDDTPGLSIRELRTKARRLKSHHDIQMIIIDYLQLMTGNGDGKPGGNREQEIASISRALKGIAKELNIPVIALSQLSRSVETRGGDKRPQLSDLRECVTGDTLVWLSDGRRVPIAGLVGQQPEVWALDGLRRPYAATADMVWPVGRKPVFRVRLASGRQITATAEHRLLGYHGWVTVVDLAAGSRLATVRTVPQPALTEALSEARIGLLAQLIGDGSYLSGQPLRFTTASEASSAFMTAAAQTEFGCVVNRHAGRGNWHQLVFSGNGTRWQPLGLNKWLRELGVFNQRSHEKRVPEVIFQLPNEQVALFLRHLWATDGSLWVPKMPGRSPRIFFATNSLGLAGDVVALLSRFGLVARRRVVQQGAHRPMYTVDVSGSEQQRRFLEQVGAFGDKQAAAEAVRAYLTGVAANPNVDTLPIEAFEEVRRVMRAQGVSQRQMAALRGTAYGGTAHFKFAPSREVLASYAECLHDEQLARMAQDELFWDTVVDVEPAGEEEVFDLTVPGPHNWLANEGIVSHNSGSIEQDADMVMFLYRPEYYGITEDEMGNPTQGVGEVIIAKHRNGGLDNIPLKFIGRFTKFADLDGAAGGFAPEASYNTGQLPASTFDEPDPGFAPNTIRLGSRMNDSGGAPQPFPKSNFANEDPPF</sequence>
<dbReference type="SUPFAM" id="SSF48024">
    <property type="entry name" value="N-terminal domain of DnaB helicase"/>
    <property type="match status" value="1"/>
</dbReference>
<organism evidence="21 22">
    <name type="scientific">Hymenobacter gummosus</name>
    <dbReference type="NCBI Taxonomy" id="1776032"/>
    <lineage>
        <taxon>Bacteria</taxon>
        <taxon>Pseudomonadati</taxon>
        <taxon>Bacteroidota</taxon>
        <taxon>Cytophagia</taxon>
        <taxon>Cytophagales</taxon>
        <taxon>Hymenobacteraceae</taxon>
        <taxon>Hymenobacter</taxon>
    </lineage>
</organism>
<keyword evidence="12" id="KW-0413">Isomerase</keyword>
<dbReference type="Gene3D" id="2.170.16.10">
    <property type="entry name" value="Hedgehog/Intein (Hint) domain"/>
    <property type="match status" value="3"/>
</dbReference>
<gene>
    <name evidence="21" type="primary">dnaB</name>
    <name evidence="21" type="ORF">EJV47_20550</name>
</gene>
<comment type="function">
    <text evidence="14 17">The intein is an endonuclease.</text>
</comment>
<dbReference type="PROSITE" id="PS51199">
    <property type="entry name" value="SF4_HELICASE"/>
    <property type="match status" value="2"/>
</dbReference>
<keyword evidence="7 17" id="KW-0347">Helicase</keyword>
<keyword evidence="6 17" id="KW-0378">Hydrolase</keyword>
<dbReference type="InterPro" id="IPR027434">
    <property type="entry name" value="Homing_endonucl"/>
</dbReference>
<dbReference type="GO" id="GO:0016539">
    <property type="term" value="P:intein-mediated protein splicing"/>
    <property type="evidence" value="ECO:0007669"/>
    <property type="project" value="InterPro"/>
</dbReference>
<dbReference type="GO" id="GO:0016887">
    <property type="term" value="F:ATP hydrolysis activity"/>
    <property type="evidence" value="ECO:0007669"/>
    <property type="project" value="RHEA"/>
</dbReference>
<dbReference type="GO" id="GO:0005829">
    <property type="term" value="C:cytosol"/>
    <property type="evidence" value="ECO:0007669"/>
    <property type="project" value="TreeGrafter"/>
</dbReference>
<keyword evidence="2 17" id="KW-0639">Primosome</keyword>
<keyword evidence="22" id="KW-1185">Reference proteome</keyword>
<feature type="domain" description="DOD-type homing endonuclease" evidence="19">
    <location>
        <begin position="360"/>
        <end position="495"/>
    </location>
</feature>
<dbReference type="InterPro" id="IPR003586">
    <property type="entry name" value="Hint_dom_C"/>
</dbReference>
<evidence type="ECO:0000256" key="9">
    <source>
        <dbReference type="ARBA" id="ARBA00022840"/>
    </source>
</evidence>
<dbReference type="InterPro" id="IPR007868">
    <property type="entry name" value="Hom_end_hint"/>
</dbReference>
<evidence type="ECO:0000256" key="14">
    <source>
        <dbReference type="ARBA" id="ARBA00044940"/>
    </source>
</evidence>
<dbReference type="EC" id="5.6.2.3" evidence="16 17"/>
<feature type="domain" description="SF4 helicase" evidence="20">
    <location>
        <begin position="583"/>
        <end position="753"/>
    </location>
</feature>
<dbReference type="Pfam" id="PF05204">
    <property type="entry name" value="Hom_end"/>
    <property type="match status" value="1"/>
</dbReference>
<dbReference type="Pfam" id="PF03796">
    <property type="entry name" value="DnaB_C"/>
    <property type="match status" value="1"/>
</dbReference>
<dbReference type="Pfam" id="PF14890">
    <property type="entry name" value="Intein_splicing"/>
    <property type="match status" value="1"/>
</dbReference>
<accession>A0A431TXW0</accession>
<keyword evidence="4" id="KW-0677">Repeat</keyword>
<comment type="catalytic activity">
    <reaction evidence="15 17">
        <text>ATP + H2O = ADP + phosphate + H(+)</text>
        <dbReference type="Rhea" id="RHEA:13065"/>
        <dbReference type="ChEBI" id="CHEBI:15377"/>
        <dbReference type="ChEBI" id="CHEBI:15378"/>
        <dbReference type="ChEBI" id="CHEBI:30616"/>
        <dbReference type="ChEBI" id="CHEBI:43474"/>
        <dbReference type="ChEBI" id="CHEBI:456216"/>
        <dbReference type="EC" id="5.6.2.3"/>
    </reaction>
</comment>
<comment type="function">
    <text evidence="13 17">The main replicative DNA helicase, it participates in initiation and elongation during chromosome replication. Travels ahead of the DNA replisome, separating dsDNA into templates for DNA synthesis. A processive ATP-dependent 5'-3' DNA helicase it has DNA-dependent ATPase activity.</text>
</comment>
<dbReference type="GO" id="GO:0006269">
    <property type="term" value="P:DNA replication, synthesis of primer"/>
    <property type="evidence" value="ECO:0007669"/>
    <property type="project" value="UniProtKB-UniRule"/>
</dbReference>
<evidence type="ECO:0000256" key="3">
    <source>
        <dbReference type="ARBA" id="ARBA00022705"/>
    </source>
</evidence>
<dbReference type="OrthoDB" id="9773982at2"/>
<dbReference type="NCBIfam" id="TIGR00665">
    <property type="entry name" value="DnaB"/>
    <property type="match status" value="1"/>
</dbReference>
<name>A0A431TXW0_9BACT</name>
<evidence type="ECO:0000259" key="19">
    <source>
        <dbReference type="PROSITE" id="PS50819"/>
    </source>
</evidence>
<evidence type="ECO:0000256" key="15">
    <source>
        <dbReference type="ARBA" id="ARBA00048954"/>
    </source>
</evidence>
<dbReference type="FunFam" id="1.10.860.10:FF:000001">
    <property type="entry name" value="Replicative DNA helicase"/>
    <property type="match status" value="1"/>
</dbReference>
<dbReference type="InterPro" id="IPR004042">
    <property type="entry name" value="Intein_endonuc_central"/>
</dbReference>
<dbReference type="SMART" id="SM00306">
    <property type="entry name" value="HintN"/>
    <property type="match status" value="2"/>
</dbReference>
<evidence type="ECO:0000256" key="10">
    <source>
        <dbReference type="ARBA" id="ARBA00023000"/>
    </source>
</evidence>
<keyword evidence="8" id="KW-0068">Autocatalytic cleavage</keyword>
<dbReference type="Gene3D" id="3.10.28.10">
    <property type="entry name" value="Homing endonucleases"/>
    <property type="match status" value="2"/>
</dbReference>
<dbReference type="PROSITE" id="PS50819">
    <property type="entry name" value="INTEIN_ENDONUCLEASE"/>
    <property type="match status" value="2"/>
</dbReference>
<dbReference type="SUPFAM" id="SSF55608">
    <property type="entry name" value="Homing endonucleases"/>
    <property type="match status" value="2"/>
</dbReference>
<evidence type="ECO:0000256" key="2">
    <source>
        <dbReference type="ARBA" id="ARBA00022515"/>
    </source>
</evidence>
<dbReference type="CDD" id="cd00081">
    <property type="entry name" value="Hint"/>
    <property type="match status" value="1"/>
</dbReference>
<dbReference type="PANTHER" id="PTHR30153:SF2">
    <property type="entry name" value="REPLICATIVE DNA HELICASE"/>
    <property type="match status" value="1"/>
</dbReference>
<dbReference type="InterPro" id="IPR027417">
    <property type="entry name" value="P-loop_NTPase"/>
</dbReference>
<dbReference type="NCBIfam" id="TIGR01445">
    <property type="entry name" value="intein_Nterm"/>
    <property type="match status" value="1"/>
</dbReference>
<reference evidence="21 22" key="1">
    <citation type="submission" date="2018-12" db="EMBL/GenBank/DDBJ databases">
        <title>Hymenobacter gummosus sp. nov., isolated from a spring.</title>
        <authorList>
            <person name="Nie L."/>
        </authorList>
    </citation>
    <scope>NUCLEOTIDE SEQUENCE [LARGE SCALE GENOMIC DNA]</scope>
    <source>
        <strain evidence="21 22">KCTC 52166</strain>
    </source>
</reference>
<evidence type="ECO:0000256" key="5">
    <source>
        <dbReference type="ARBA" id="ARBA00022741"/>
    </source>
</evidence>
<feature type="region of interest" description="Disordered" evidence="18">
    <location>
        <begin position="1256"/>
        <end position="1300"/>
    </location>
</feature>
<dbReference type="PANTHER" id="PTHR30153">
    <property type="entry name" value="REPLICATIVE DNA HELICASE DNAB"/>
    <property type="match status" value="1"/>
</dbReference>
<evidence type="ECO:0000256" key="13">
    <source>
        <dbReference type="ARBA" id="ARBA00044932"/>
    </source>
</evidence>
<dbReference type="NCBIfam" id="TIGR01443">
    <property type="entry name" value="intein_Cterm"/>
    <property type="match status" value="1"/>
</dbReference>
<dbReference type="InterPro" id="IPR004860">
    <property type="entry name" value="LAGLIDADG_dom"/>
</dbReference>
<keyword evidence="3 17" id="KW-0235">DNA replication</keyword>
<dbReference type="InterPro" id="IPR016136">
    <property type="entry name" value="DNA_helicase_N/primase_C"/>
</dbReference>
<evidence type="ECO:0000256" key="11">
    <source>
        <dbReference type="ARBA" id="ARBA00023125"/>
    </source>
</evidence>
<evidence type="ECO:0000256" key="7">
    <source>
        <dbReference type="ARBA" id="ARBA00022806"/>
    </source>
</evidence>
<evidence type="ECO:0000256" key="18">
    <source>
        <dbReference type="SAM" id="MobiDB-lite"/>
    </source>
</evidence>
<dbReference type="PRINTS" id="PR00379">
    <property type="entry name" value="INTEIN"/>
</dbReference>
<proteinExistence type="inferred from homology"/>
<dbReference type="Gene3D" id="1.10.860.10">
    <property type="entry name" value="DNAb Helicase, Chain A"/>
    <property type="match status" value="1"/>
</dbReference>
<dbReference type="InterPro" id="IPR007692">
    <property type="entry name" value="DNA_helicase_DnaB"/>
</dbReference>
<dbReference type="Pfam" id="PF14528">
    <property type="entry name" value="LAGLIDADG_3"/>
    <property type="match status" value="1"/>
</dbReference>
<keyword evidence="11 17" id="KW-0238">DNA-binding</keyword>
<dbReference type="Pfam" id="PF00772">
    <property type="entry name" value="DnaB"/>
    <property type="match status" value="1"/>
</dbReference>
<comment type="similarity">
    <text evidence="1 17">Belongs to the helicase family. DnaB subfamily.</text>
</comment>
<dbReference type="SUPFAM" id="SSF52540">
    <property type="entry name" value="P-loop containing nucleoside triphosphate hydrolases"/>
    <property type="match status" value="1"/>
</dbReference>
<dbReference type="InterPro" id="IPR006141">
    <property type="entry name" value="Intein_N"/>
</dbReference>
<evidence type="ECO:0000256" key="6">
    <source>
        <dbReference type="ARBA" id="ARBA00022801"/>
    </source>
</evidence>
<dbReference type="SUPFAM" id="SSF51294">
    <property type="entry name" value="Hedgehog/intein (Hint) domain"/>
    <property type="match status" value="2"/>
</dbReference>
<dbReference type="InterPro" id="IPR036185">
    <property type="entry name" value="DNA_heli_DnaB-like_N_sf"/>
</dbReference>
<comment type="caution">
    <text evidence="21">The sequence shown here is derived from an EMBL/GenBank/DDBJ whole genome shotgun (WGS) entry which is preliminary data.</text>
</comment>
<dbReference type="InterPro" id="IPR007869">
    <property type="entry name" value="Homing_endonuc_PI-Sce"/>
</dbReference>
<feature type="domain" description="DOD-type homing endonuclease" evidence="19">
    <location>
        <begin position="863"/>
        <end position="1009"/>
    </location>
</feature>
<dbReference type="InterPro" id="IPR007693">
    <property type="entry name" value="DNA_helicase_DnaB-like_N"/>
</dbReference>
<dbReference type="GO" id="GO:0004519">
    <property type="term" value="F:endonuclease activity"/>
    <property type="evidence" value="ECO:0007669"/>
    <property type="project" value="InterPro"/>
</dbReference>
<evidence type="ECO:0000256" key="12">
    <source>
        <dbReference type="ARBA" id="ARBA00023235"/>
    </source>
</evidence>
<dbReference type="PROSITE" id="PS50817">
    <property type="entry name" value="INTEIN_N_TER"/>
    <property type="match status" value="1"/>
</dbReference>
<dbReference type="GO" id="GO:0005524">
    <property type="term" value="F:ATP binding"/>
    <property type="evidence" value="ECO:0007669"/>
    <property type="project" value="UniProtKB-UniRule"/>
</dbReference>
<evidence type="ECO:0000256" key="1">
    <source>
        <dbReference type="ARBA" id="ARBA00008428"/>
    </source>
</evidence>
<evidence type="ECO:0000256" key="16">
    <source>
        <dbReference type="NCBIfam" id="TIGR00665"/>
    </source>
</evidence>
<dbReference type="InterPro" id="IPR006142">
    <property type="entry name" value="INTEIN"/>
</dbReference>
<evidence type="ECO:0000256" key="8">
    <source>
        <dbReference type="ARBA" id="ARBA00022813"/>
    </source>
</evidence>
<keyword evidence="10" id="KW-0651">Protein splicing</keyword>
<keyword evidence="9 17" id="KW-0067">ATP-binding</keyword>
<dbReference type="Gene3D" id="3.40.50.300">
    <property type="entry name" value="P-loop containing nucleotide triphosphate hydrolases"/>
    <property type="match status" value="3"/>
</dbReference>
<dbReference type="InterPro" id="IPR036844">
    <property type="entry name" value="Hint_dom_sf"/>
</dbReference>
<evidence type="ECO:0000256" key="17">
    <source>
        <dbReference type="RuleBase" id="RU362085"/>
    </source>
</evidence>
<dbReference type="Proteomes" id="UP000282184">
    <property type="component" value="Unassembled WGS sequence"/>
</dbReference>
<evidence type="ECO:0000259" key="20">
    <source>
        <dbReference type="PROSITE" id="PS51199"/>
    </source>
</evidence>
<dbReference type="InterPro" id="IPR030934">
    <property type="entry name" value="Intein_C"/>
</dbReference>
<dbReference type="GO" id="GO:0043139">
    <property type="term" value="F:5'-3' DNA helicase activity"/>
    <property type="evidence" value="ECO:0007669"/>
    <property type="project" value="UniProtKB-EC"/>
</dbReference>
<dbReference type="PROSITE" id="PS50818">
    <property type="entry name" value="INTEIN_C_TER"/>
    <property type="match status" value="1"/>
</dbReference>
<dbReference type="GO" id="GO:1990077">
    <property type="term" value="C:primosome complex"/>
    <property type="evidence" value="ECO:0007669"/>
    <property type="project" value="UniProtKB-UniRule"/>
</dbReference>
<dbReference type="InterPro" id="IPR003587">
    <property type="entry name" value="Hint_dom_N"/>
</dbReference>
<evidence type="ECO:0000256" key="4">
    <source>
        <dbReference type="ARBA" id="ARBA00022737"/>
    </source>
</evidence>
<dbReference type="SMART" id="SM00305">
    <property type="entry name" value="HintC"/>
    <property type="match status" value="1"/>
</dbReference>
<keyword evidence="5 17" id="KW-0547">Nucleotide-binding</keyword>
<protein>
    <recommendedName>
        <fullName evidence="16 17">Replicative DNA helicase</fullName>
        <ecNumber evidence="16 17">5.6.2.3</ecNumber>
    </recommendedName>
</protein>
<dbReference type="GO" id="GO:0003677">
    <property type="term" value="F:DNA binding"/>
    <property type="evidence" value="ECO:0007669"/>
    <property type="project" value="UniProtKB-UniRule"/>
</dbReference>
<evidence type="ECO:0000313" key="21">
    <source>
        <dbReference type="EMBL" id="RTQ46767.1"/>
    </source>
</evidence>
<dbReference type="EMBL" id="RXOF01000014">
    <property type="protein sequence ID" value="RTQ46767.1"/>
    <property type="molecule type" value="Genomic_DNA"/>
</dbReference>
<dbReference type="InterPro" id="IPR007694">
    <property type="entry name" value="DNA_helicase_DnaB-like_C"/>
</dbReference>
<dbReference type="Pfam" id="PF05203">
    <property type="entry name" value="Hom_end_hint"/>
    <property type="match status" value="1"/>
</dbReference>
<feature type="domain" description="SF4 helicase" evidence="20">
    <location>
        <begin position="1176"/>
        <end position="1241"/>
    </location>
</feature>
<evidence type="ECO:0000313" key="22">
    <source>
        <dbReference type="Proteomes" id="UP000282184"/>
    </source>
</evidence>